<dbReference type="Pfam" id="PF01966">
    <property type="entry name" value="HD"/>
    <property type="match status" value="1"/>
</dbReference>
<evidence type="ECO:0000259" key="1">
    <source>
        <dbReference type="Pfam" id="PF01966"/>
    </source>
</evidence>
<sequence>MWPTREEAFSLLKQYTKSENLIKHALAVEAAMRKYAEKFGEDPEKWGVTGLLHDFDYEKYPSPQDHPFKGVQILKEKGYSEEMIQAILAHGDHTGVPRQTLLAKTLYAVDELTGFIVAVALVRPTKKISDVTVKSIMKKWKDKAFARGVKRENIEKGAKELGVDLKEHIECVLEAMKSISEKLGL</sequence>
<dbReference type="AlphaFoldDB" id="A0A7V5HZ52"/>
<dbReference type="SUPFAM" id="SSF109604">
    <property type="entry name" value="HD-domain/PDEase-like"/>
    <property type="match status" value="1"/>
</dbReference>
<evidence type="ECO:0000313" key="2">
    <source>
        <dbReference type="EMBL" id="HHF98604.1"/>
    </source>
</evidence>
<name>A0A7V5HZ52_UNCAE</name>
<dbReference type="EMBL" id="DRTT01000109">
    <property type="protein sequence ID" value="HHF98604.1"/>
    <property type="molecule type" value="Genomic_DNA"/>
</dbReference>
<gene>
    <name evidence="2" type="ORF">ENL39_03855</name>
</gene>
<dbReference type="InterPro" id="IPR006674">
    <property type="entry name" value="HD_domain"/>
</dbReference>
<organism evidence="2">
    <name type="scientific">Aerophobetes bacterium</name>
    <dbReference type="NCBI Taxonomy" id="2030807"/>
    <lineage>
        <taxon>Bacteria</taxon>
        <taxon>Candidatus Aerophobota</taxon>
    </lineage>
</organism>
<dbReference type="InterPro" id="IPR003607">
    <property type="entry name" value="HD/PDEase_dom"/>
</dbReference>
<dbReference type="Proteomes" id="UP000886070">
    <property type="component" value="Unassembled WGS sequence"/>
</dbReference>
<dbReference type="PANTHER" id="PTHR38659">
    <property type="entry name" value="METAL-DEPENDENT PHOSPHOHYDROLASE"/>
    <property type="match status" value="1"/>
</dbReference>
<dbReference type="PANTHER" id="PTHR38659:SF1">
    <property type="entry name" value="METAL DEPENDENT PHOSPHOHYDROLASE"/>
    <property type="match status" value="1"/>
</dbReference>
<proteinExistence type="predicted"/>
<accession>A0A7V5HZ52</accession>
<dbReference type="InterPro" id="IPR006675">
    <property type="entry name" value="HDIG_dom"/>
</dbReference>
<protein>
    <submittedName>
        <fullName evidence="2">HDIG domain-containing protein</fullName>
    </submittedName>
</protein>
<dbReference type="NCBIfam" id="TIGR00277">
    <property type="entry name" value="HDIG"/>
    <property type="match status" value="1"/>
</dbReference>
<reference evidence="2" key="1">
    <citation type="journal article" date="2020" name="mSystems">
        <title>Genome- and Community-Level Interaction Insights into Carbon Utilization and Element Cycling Functions of Hydrothermarchaeota in Hydrothermal Sediment.</title>
        <authorList>
            <person name="Zhou Z."/>
            <person name="Liu Y."/>
            <person name="Xu W."/>
            <person name="Pan J."/>
            <person name="Luo Z.H."/>
            <person name="Li M."/>
        </authorList>
    </citation>
    <scope>NUCLEOTIDE SEQUENCE [LARGE SCALE GENOMIC DNA]</scope>
    <source>
        <strain evidence="2">HyVt-92</strain>
    </source>
</reference>
<dbReference type="CDD" id="cd00077">
    <property type="entry name" value="HDc"/>
    <property type="match status" value="1"/>
</dbReference>
<comment type="caution">
    <text evidence="2">The sequence shown here is derived from an EMBL/GenBank/DDBJ whole genome shotgun (WGS) entry which is preliminary data.</text>
</comment>
<feature type="domain" description="HD" evidence="1">
    <location>
        <begin position="22"/>
        <end position="112"/>
    </location>
</feature>
<dbReference type="Gene3D" id="1.10.3210.10">
    <property type="entry name" value="Hypothetical protein af1432"/>
    <property type="match status" value="1"/>
</dbReference>